<dbReference type="Proteomes" id="UP000499080">
    <property type="component" value="Unassembled WGS sequence"/>
</dbReference>
<proteinExistence type="predicted"/>
<protein>
    <submittedName>
        <fullName evidence="2">Uncharacterized protein</fullName>
    </submittedName>
</protein>
<name>A0A4Y2DDC8_ARAVE</name>
<evidence type="ECO:0000313" key="3">
    <source>
        <dbReference type="Proteomes" id="UP000499080"/>
    </source>
</evidence>
<feature type="region of interest" description="Disordered" evidence="1">
    <location>
        <begin position="13"/>
        <end position="34"/>
    </location>
</feature>
<gene>
    <name evidence="2" type="ORF">AVEN_209934_1</name>
</gene>
<evidence type="ECO:0000256" key="1">
    <source>
        <dbReference type="SAM" id="MobiDB-lite"/>
    </source>
</evidence>
<dbReference type="AlphaFoldDB" id="A0A4Y2DDC8"/>
<accession>A0A4Y2DDC8</accession>
<sequence>MDHVFLNCGQMMRSTPELAPPSPPNFRATPADGHMTPADLKCTRQCTAVLRWNRVSNLEPSGPKAETLPIGTVALKGWMVKYPQKITSKQNFLALSEAILHHSQGLD</sequence>
<reference evidence="2 3" key="1">
    <citation type="journal article" date="2019" name="Sci. Rep.">
        <title>Orb-weaving spider Araneus ventricosus genome elucidates the spidroin gene catalogue.</title>
        <authorList>
            <person name="Kono N."/>
            <person name="Nakamura H."/>
            <person name="Ohtoshi R."/>
            <person name="Moran D.A.P."/>
            <person name="Shinohara A."/>
            <person name="Yoshida Y."/>
            <person name="Fujiwara M."/>
            <person name="Mori M."/>
            <person name="Tomita M."/>
            <person name="Arakawa K."/>
        </authorList>
    </citation>
    <scope>NUCLEOTIDE SEQUENCE [LARGE SCALE GENOMIC DNA]</scope>
</reference>
<dbReference type="EMBL" id="BGPR01000338">
    <property type="protein sequence ID" value="GBM14038.1"/>
    <property type="molecule type" value="Genomic_DNA"/>
</dbReference>
<keyword evidence="3" id="KW-1185">Reference proteome</keyword>
<evidence type="ECO:0000313" key="2">
    <source>
        <dbReference type="EMBL" id="GBM14038.1"/>
    </source>
</evidence>
<organism evidence="2 3">
    <name type="scientific">Araneus ventricosus</name>
    <name type="common">Orbweaver spider</name>
    <name type="synonym">Epeira ventricosa</name>
    <dbReference type="NCBI Taxonomy" id="182803"/>
    <lineage>
        <taxon>Eukaryota</taxon>
        <taxon>Metazoa</taxon>
        <taxon>Ecdysozoa</taxon>
        <taxon>Arthropoda</taxon>
        <taxon>Chelicerata</taxon>
        <taxon>Arachnida</taxon>
        <taxon>Araneae</taxon>
        <taxon>Araneomorphae</taxon>
        <taxon>Entelegynae</taxon>
        <taxon>Araneoidea</taxon>
        <taxon>Araneidae</taxon>
        <taxon>Araneus</taxon>
    </lineage>
</organism>
<comment type="caution">
    <text evidence="2">The sequence shown here is derived from an EMBL/GenBank/DDBJ whole genome shotgun (WGS) entry which is preliminary data.</text>
</comment>